<dbReference type="InterPro" id="IPR017740">
    <property type="entry name" value="TssA-like"/>
</dbReference>
<evidence type="ECO:0000313" key="4">
    <source>
        <dbReference type="Proteomes" id="UP001165396"/>
    </source>
</evidence>
<name>A0ABT1Z2I8_9RHOB</name>
<dbReference type="PANTHER" id="PTHR37951:SF1">
    <property type="entry name" value="TYPE VI SECRETION SYSTEM COMPONENT TSSA1"/>
    <property type="match status" value="1"/>
</dbReference>
<proteinExistence type="predicted"/>
<accession>A0ABT1Z2I8</accession>
<dbReference type="Pfam" id="PF06812">
    <property type="entry name" value="ImpA_N"/>
    <property type="match status" value="1"/>
</dbReference>
<dbReference type="PANTHER" id="PTHR37951">
    <property type="entry name" value="CYTOPLASMIC PROTEIN-RELATED"/>
    <property type="match status" value="1"/>
</dbReference>
<keyword evidence="4" id="KW-1185">Reference proteome</keyword>
<evidence type="ECO:0000256" key="1">
    <source>
        <dbReference type="SAM" id="MobiDB-lite"/>
    </source>
</evidence>
<feature type="domain" description="ImpA N-terminal" evidence="2">
    <location>
        <begin position="12"/>
        <end position="130"/>
    </location>
</feature>
<gene>
    <name evidence="3" type="primary">tssA</name>
    <name evidence="3" type="ORF">NTA49_12450</name>
</gene>
<protein>
    <submittedName>
        <fullName evidence="3">Type VI secretion system protein TssA</fullName>
    </submittedName>
</protein>
<organism evidence="3 4">
    <name type="scientific">Pseudosulfitobacter koreensis</name>
    <dbReference type="NCBI Taxonomy" id="2968472"/>
    <lineage>
        <taxon>Bacteria</taxon>
        <taxon>Pseudomonadati</taxon>
        <taxon>Pseudomonadota</taxon>
        <taxon>Alphaproteobacteria</taxon>
        <taxon>Rhodobacterales</taxon>
        <taxon>Roseobacteraceae</taxon>
        <taxon>Pseudosulfitobacter</taxon>
    </lineage>
</organism>
<comment type="caution">
    <text evidence="3">The sequence shown here is derived from an EMBL/GenBank/DDBJ whole genome shotgun (WGS) entry which is preliminary data.</text>
</comment>
<evidence type="ECO:0000313" key="3">
    <source>
        <dbReference type="EMBL" id="MCR8827347.1"/>
    </source>
</evidence>
<dbReference type="Proteomes" id="UP001165396">
    <property type="component" value="Unassembled WGS sequence"/>
</dbReference>
<feature type="region of interest" description="Disordered" evidence="1">
    <location>
        <begin position="1"/>
        <end position="22"/>
    </location>
</feature>
<reference evidence="3" key="1">
    <citation type="submission" date="2022-07" db="EMBL/GenBank/DDBJ databases">
        <title>Pseudosulfitobacter sp. strain AP-MA-4, whole genome sequence.</title>
        <authorList>
            <person name="Jiang Y."/>
        </authorList>
    </citation>
    <scope>NUCLEOTIDE SEQUENCE</scope>
    <source>
        <strain evidence="3">AP-MA-4</strain>
    </source>
</reference>
<dbReference type="NCBIfam" id="TIGR03363">
    <property type="entry name" value="VI_chp_8"/>
    <property type="match status" value="1"/>
</dbReference>
<dbReference type="EMBL" id="JANKJG010000009">
    <property type="protein sequence ID" value="MCR8827347.1"/>
    <property type="molecule type" value="Genomic_DNA"/>
</dbReference>
<evidence type="ECO:0000259" key="2">
    <source>
        <dbReference type="Pfam" id="PF06812"/>
    </source>
</evidence>
<dbReference type="RefSeq" id="WP_258295118.1">
    <property type="nucleotide sequence ID" value="NZ_JANKJG010000009.1"/>
</dbReference>
<dbReference type="InterPro" id="IPR010657">
    <property type="entry name" value="ImpA_N"/>
</dbReference>
<sequence length="346" mass="37150">MDIDALLQEHGENPPSGEDLEYDPEFTEMEIAATPGDERQVGNEFVPGDDPDYKEVSRLALSVIARSHDLRAGIFLAEAQLRLNGLSGFADGTTYIRRCLEEYWPTCHPQLDAEDDDDPTMRVNAVLALADDDRILRGLRKAPLTASRTFGMISLRHIAVADGEITPPADMENVPDVSAVAAAFQDTDEETLRKTAEAAAQAMADVTAIGGIFDMQTPGQGPDLDPVLKLLKKINMHLRNAIGEPVGADVDAVDESTGDAAPEMRAAGGGSVAGGGGAINSPVDVENALDRIIGYYERKEPSSPLPILLRRAKKLVNADFLTIMRDMAPSGMENVNVIGGLEDDED</sequence>